<dbReference type="Gene3D" id="3.40.50.1820">
    <property type="entry name" value="alpha/beta hydrolase"/>
    <property type="match status" value="1"/>
</dbReference>
<accession>A0A5A7SBB7</accession>
<dbReference type="InterPro" id="IPR029058">
    <property type="entry name" value="AB_hydrolase_fold"/>
</dbReference>
<keyword evidence="2" id="KW-0732">Signal</keyword>
<feature type="region of interest" description="Disordered" evidence="1">
    <location>
        <begin position="25"/>
        <end position="53"/>
    </location>
</feature>
<protein>
    <submittedName>
        <fullName evidence="4">Alpha/beta hydrolase</fullName>
    </submittedName>
</protein>
<dbReference type="GO" id="GO:0016787">
    <property type="term" value="F:hydrolase activity"/>
    <property type="evidence" value="ECO:0007669"/>
    <property type="project" value="UniProtKB-KW"/>
</dbReference>
<keyword evidence="5" id="KW-1185">Reference proteome</keyword>
<dbReference type="Proteomes" id="UP000322244">
    <property type="component" value="Unassembled WGS sequence"/>
</dbReference>
<dbReference type="InterPro" id="IPR013595">
    <property type="entry name" value="Pept_S33_TAP-like_C"/>
</dbReference>
<sequence length="521" mass="52770">MRWTRLAAAISIVVAVCSACGAGPSERPGVAVEQQSPGSGSAGTTTPNAADKLPALAKPKGDLAWRDCTRTTLDSLGLGAGPNGLILECADFPAPVDSSGAIYGTFNVGALRARLPQTPLDAAPLVLTSGSDRSSTATLAGLAAAPAGGLLAARPIVAVDRRGIGTSTPIDCIPADTRRALADNAEFTMEYPDAVTALAAFSEKATIACKDFLQPQELAFDAPHAADDLEQLRLVWQVDSLGIIGTGNGTNVALAYAAKYPTHVGRLIMDSPPGVNMDATTITEQRVQGAEAAVAAFSARCVGLKCSLGPDPHGAIIDLIKRAGNGGLGPISSNALLTALYGFLGSPRADQQNQLRALSDALSSAGTGDTAALSALIASQEAAIGSDGQFIARCSDGQQWPAQQRVRELQEKWDRLYPVFGKQAATSMLACTAWPVAPSPAGVTNLKIPVLALSGAADPVAGNAGLGSATGAVSGAGGRPSTVNWQGWGHPTLAHSGCAQAAAVAYADTGKLPPNGTVCPA</sequence>
<evidence type="ECO:0000313" key="4">
    <source>
        <dbReference type="EMBL" id="KAA0023428.1"/>
    </source>
</evidence>
<evidence type="ECO:0000256" key="1">
    <source>
        <dbReference type="SAM" id="MobiDB-lite"/>
    </source>
</evidence>
<name>A0A5A7SBB7_9NOCA</name>
<keyword evidence="4" id="KW-0378">Hydrolase</keyword>
<dbReference type="RefSeq" id="WP_149429773.1">
    <property type="nucleotide sequence ID" value="NZ_VLNY01000003.1"/>
</dbReference>
<comment type="caution">
    <text evidence="4">The sequence shown here is derived from an EMBL/GenBank/DDBJ whole genome shotgun (WGS) entry which is preliminary data.</text>
</comment>
<evidence type="ECO:0000256" key="2">
    <source>
        <dbReference type="SAM" id="SignalP"/>
    </source>
</evidence>
<feature type="domain" description="Peptidase S33 tripeptidyl aminopeptidase-like C-terminal" evidence="3">
    <location>
        <begin position="417"/>
        <end position="519"/>
    </location>
</feature>
<proteinExistence type="predicted"/>
<dbReference type="OrthoDB" id="5166357at2"/>
<evidence type="ECO:0000313" key="5">
    <source>
        <dbReference type="Proteomes" id="UP000322244"/>
    </source>
</evidence>
<organism evidence="4 5">
    <name type="scientific">Antrihabitans cavernicola</name>
    <dbReference type="NCBI Taxonomy" id="2495913"/>
    <lineage>
        <taxon>Bacteria</taxon>
        <taxon>Bacillati</taxon>
        <taxon>Actinomycetota</taxon>
        <taxon>Actinomycetes</taxon>
        <taxon>Mycobacteriales</taxon>
        <taxon>Nocardiaceae</taxon>
        <taxon>Antrihabitans</taxon>
    </lineage>
</organism>
<gene>
    <name evidence="4" type="ORF">FOY51_08440</name>
</gene>
<dbReference type="Pfam" id="PF08386">
    <property type="entry name" value="Abhydrolase_4"/>
    <property type="match status" value="1"/>
</dbReference>
<dbReference type="EMBL" id="VLNY01000003">
    <property type="protein sequence ID" value="KAA0023428.1"/>
    <property type="molecule type" value="Genomic_DNA"/>
</dbReference>
<dbReference type="AlphaFoldDB" id="A0A5A7SBB7"/>
<dbReference type="SUPFAM" id="SSF53474">
    <property type="entry name" value="alpha/beta-Hydrolases"/>
    <property type="match status" value="1"/>
</dbReference>
<feature type="signal peptide" evidence="2">
    <location>
        <begin position="1"/>
        <end position="21"/>
    </location>
</feature>
<feature type="compositionally biased region" description="Polar residues" evidence="1">
    <location>
        <begin position="33"/>
        <end position="48"/>
    </location>
</feature>
<feature type="chain" id="PRO_5022786252" evidence="2">
    <location>
        <begin position="22"/>
        <end position="521"/>
    </location>
</feature>
<reference evidence="4 5" key="1">
    <citation type="submission" date="2019-07" db="EMBL/GenBank/DDBJ databases">
        <title>Rhodococcus cavernicolus sp. nov., isolated from a cave.</title>
        <authorList>
            <person name="Lee S.D."/>
        </authorList>
    </citation>
    <scope>NUCLEOTIDE SEQUENCE [LARGE SCALE GENOMIC DNA]</scope>
    <source>
        <strain evidence="4 5">C1-24</strain>
    </source>
</reference>
<evidence type="ECO:0000259" key="3">
    <source>
        <dbReference type="Pfam" id="PF08386"/>
    </source>
</evidence>